<feature type="coiled-coil region" evidence="1">
    <location>
        <begin position="174"/>
        <end position="201"/>
    </location>
</feature>
<evidence type="ECO:0000313" key="2">
    <source>
        <dbReference type="EMBL" id="MBA8881722.1"/>
    </source>
</evidence>
<dbReference type="Proteomes" id="UP000549052">
    <property type="component" value="Unassembled WGS sequence"/>
</dbReference>
<gene>
    <name evidence="2" type="ORF">FHW16_005467</name>
</gene>
<name>A0A839ESE1_9HYPH</name>
<accession>A0A839ESE1</accession>
<protein>
    <submittedName>
        <fullName evidence="2">Uncharacterized protein</fullName>
    </submittedName>
</protein>
<dbReference type="EMBL" id="JACGXN010000016">
    <property type="protein sequence ID" value="MBA8881722.1"/>
    <property type="molecule type" value="Genomic_DNA"/>
</dbReference>
<evidence type="ECO:0000313" key="3">
    <source>
        <dbReference type="Proteomes" id="UP000549052"/>
    </source>
</evidence>
<keyword evidence="1" id="KW-0175">Coiled coil</keyword>
<keyword evidence="3" id="KW-1185">Reference proteome</keyword>
<comment type="caution">
    <text evidence="2">The sequence shown here is derived from an EMBL/GenBank/DDBJ whole genome shotgun (WGS) entry which is preliminary data.</text>
</comment>
<proteinExistence type="predicted"/>
<dbReference type="RefSeq" id="WP_182552269.1">
    <property type="nucleotide sequence ID" value="NZ_JACGXN010000016.1"/>
</dbReference>
<sequence length="321" mass="34673">MNKVKITSKGWHTYSSHLCGVKFHDGVSVEPLNDATINRLAATITIVRLDEEGVESPAGAAYDLIAASAARAPVLPKLMRQSDAEAAAEAKRDLLSAEKAPHGKMYSHEELQAVVDAEGLKGLRVIGDAWGVKHRNINVLIQMILREQSDFVEKRKQHFERINDKIQAAIDEQKIAQEAARKKAKAEADELEQAASILQGADHVAKEYAVGEIILTGEAVIEAAWKRSGMSATGWNKTKSDQIAELIANELKLIGVEAAKPEVPSIPVVPVAPVETVDERAQFDVSRLPALSAQLGSIAVHTNTIPDAEPVVGGNIEREGE</sequence>
<reference evidence="2 3" key="1">
    <citation type="submission" date="2020-07" db="EMBL/GenBank/DDBJ databases">
        <title>Genomic Encyclopedia of Type Strains, Phase IV (KMG-V): Genome sequencing to study the core and pangenomes of soil and plant-associated prokaryotes.</title>
        <authorList>
            <person name="Whitman W."/>
        </authorList>
    </citation>
    <scope>NUCLEOTIDE SEQUENCE [LARGE SCALE GENOMIC DNA]</scope>
    <source>
        <strain evidence="2 3">AN3</strain>
    </source>
</reference>
<evidence type="ECO:0000256" key="1">
    <source>
        <dbReference type="SAM" id="Coils"/>
    </source>
</evidence>
<organism evidence="2 3">
    <name type="scientific">Phyllobacterium myrsinacearum</name>
    <dbReference type="NCBI Taxonomy" id="28101"/>
    <lineage>
        <taxon>Bacteria</taxon>
        <taxon>Pseudomonadati</taxon>
        <taxon>Pseudomonadota</taxon>
        <taxon>Alphaproteobacteria</taxon>
        <taxon>Hyphomicrobiales</taxon>
        <taxon>Phyllobacteriaceae</taxon>
        <taxon>Phyllobacterium</taxon>
    </lineage>
</organism>
<dbReference type="AlphaFoldDB" id="A0A839ESE1"/>